<dbReference type="GO" id="GO:0005506">
    <property type="term" value="F:iron ion binding"/>
    <property type="evidence" value="ECO:0007669"/>
    <property type="project" value="InterPro"/>
</dbReference>
<dbReference type="SUPFAM" id="SSF48264">
    <property type="entry name" value="Cytochrome P450"/>
    <property type="match status" value="1"/>
</dbReference>
<sequence>MTSADTTATDLAERAGDADGVATPPGPDGYPVLGNVLSLADDAFEFYETLSDHGDVARYRVLGRRATP</sequence>
<dbReference type="InterPro" id="IPR036396">
    <property type="entry name" value="Cyt_P450_sf"/>
</dbReference>
<feature type="region of interest" description="Disordered" evidence="1">
    <location>
        <begin position="1"/>
        <end position="29"/>
    </location>
</feature>
<dbReference type="GO" id="GO:0004497">
    <property type="term" value="F:monooxygenase activity"/>
    <property type="evidence" value="ECO:0007669"/>
    <property type="project" value="InterPro"/>
</dbReference>
<accession>A0A0P7GVX2</accession>
<dbReference type="Proteomes" id="UP000050535">
    <property type="component" value="Unassembled WGS sequence"/>
</dbReference>
<evidence type="ECO:0000256" key="1">
    <source>
        <dbReference type="SAM" id="MobiDB-lite"/>
    </source>
</evidence>
<organism evidence="2 3">
    <name type="scientific">Halolamina pelagica</name>
    <dbReference type="NCBI Taxonomy" id="699431"/>
    <lineage>
        <taxon>Archaea</taxon>
        <taxon>Methanobacteriati</taxon>
        <taxon>Methanobacteriota</taxon>
        <taxon>Stenosarchaea group</taxon>
        <taxon>Halobacteria</taxon>
        <taxon>Halobacteriales</taxon>
        <taxon>Haloferacaceae</taxon>
    </lineage>
</organism>
<keyword evidence="3" id="KW-1185">Reference proteome</keyword>
<dbReference type="AlphaFoldDB" id="A0A0P7GVX2"/>
<dbReference type="EMBL" id="LGUC01000001">
    <property type="protein sequence ID" value="KPN29684.1"/>
    <property type="molecule type" value="Genomic_DNA"/>
</dbReference>
<evidence type="ECO:0000313" key="2">
    <source>
        <dbReference type="EMBL" id="KPN29684.1"/>
    </source>
</evidence>
<dbReference type="GO" id="GO:0020037">
    <property type="term" value="F:heme binding"/>
    <property type="evidence" value="ECO:0007669"/>
    <property type="project" value="InterPro"/>
</dbReference>
<dbReference type="STRING" id="699431.SY89_00399"/>
<protein>
    <recommendedName>
        <fullName evidence="4">Cytochrome P450</fullName>
    </recommendedName>
</protein>
<gene>
    <name evidence="2" type="ORF">SY89_00399</name>
</gene>
<evidence type="ECO:0000313" key="3">
    <source>
        <dbReference type="Proteomes" id="UP000050535"/>
    </source>
</evidence>
<evidence type="ECO:0008006" key="4">
    <source>
        <dbReference type="Google" id="ProtNLM"/>
    </source>
</evidence>
<dbReference type="Gene3D" id="1.10.630.10">
    <property type="entry name" value="Cytochrome P450"/>
    <property type="match status" value="1"/>
</dbReference>
<dbReference type="GO" id="GO:0016705">
    <property type="term" value="F:oxidoreductase activity, acting on paired donors, with incorporation or reduction of molecular oxygen"/>
    <property type="evidence" value="ECO:0007669"/>
    <property type="project" value="InterPro"/>
</dbReference>
<comment type="caution">
    <text evidence="2">The sequence shown here is derived from an EMBL/GenBank/DDBJ whole genome shotgun (WGS) entry which is preliminary data.</text>
</comment>
<dbReference type="RefSeq" id="WP_054582920.1">
    <property type="nucleotide sequence ID" value="NZ_LGUC01000001.1"/>
</dbReference>
<reference evidence="3" key="1">
    <citation type="submission" date="2013-11" db="EMBL/GenBank/DDBJ databases">
        <authorList>
            <person name="Hoang H.T."/>
            <person name="Killian M.L."/>
            <person name="Madson D.M."/>
            <person name="Arruda P.H.E."/>
            <person name="Sun D."/>
            <person name="Schwartz K.J."/>
            <person name="Yoon K."/>
        </authorList>
    </citation>
    <scope>NUCLEOTIDE SEQUENCE [LARGE SCALE GENOMIC DNA]</scope>
    <source>
        <strain evidence="3">CDK2</strain>
    </source>
</reference>
<name>A0A0P7GVX2_9EURY</name>
<proteinExistence type="predicted"/>